<protein>
    <recommendedName>
        <fullName evidence="5">MYND-type domain-containing protein</fullName>
    </recommendedName>
</protein>
<feature type="domain" description="MYND-type" evidence="5">
    <location>
        <begin position="222"/>
        <end position="280"/>
    </location>
</feature>
<comment type="caution">
    <text evidence="6">The sequence shown here is derived from an EMBL/GenBank/DDBJ whole genome shotgun (WGS) entry which is preliminary data.</text>
</comment>
<dbReference type="Pfam" id="PF01753">
    <property type="entry name" value="zf-MYND"/>
    <property type="match status" value="1"/>
</dbReference>
<evidence type="ECO:0000256" key="1">
    <source>
        <dbReference type="ARBA" id="ARBA00022723"/>
    </source>
</evidence>
<evidence type="ECO:0000259" key="5">
    <source>
        <dbReference type="PROSITE" id="PS50865"/>
    </source>
</evidence>
<dbReference type="Gene3D" id="6.10.140.2220">
    <property type="match status" value="1"/>
</dbReference>
<evidence type="ECO:0000256" key="2">
    <source>
        <dbReference type="ARBA" id="ARBA00022771"/>
    </source>
</evidence>
<sequence length="459" mass="51042">MALLYAGDIQRLQTLNDSDWAATKHRLFQATIAVEGLSFVVLSGVVPAAAYGDIWPRILAWSAFVDEYREHLPLHEYPIFHGIPRQPGVTFLHLHILAVTDNCGKGTCHLPQAELDRRLLYLAGRTYPELFRSATPVEDLQLVSSVLDRESIKDPGSMAALLAGLDGMTETLASYIVRQLELVLKDHPIVQPFSDVQLRNIVGLQHILHLTGNRDGIGAELCRSLGRAGIVPLLTRISHILTFHGASAFTLKMCGDCNKVQYCSKTCQREDWQNGHRSECKGWRWFTAGFISFLRPRSLYLIDDLLTAYPMLMSRTDQEFLRVILNHHYRALQVSLTTKSLPHLRLHPTKFPAITWMFFGPEPHVEISSATEPVLMTMAGPAYGRAARSGGGGRVQLHLVAFPEGAAHPLRHVFLHFADPSPLRKLAKLASRMGDFAGDAGRLEGYVQAILSTSARGSF</sequence>
<keyword evidence="2 4" id="KW-0863">Zinc-finger</keyword>
<reference evidence="6" key="1">
    <citation type="submission" date="2020-05" db="EMBL/GenBank/DDBJ databases">
        <title>Mycena genomes resolve the evolution of fungal bioluminescence.</title>
        <authorList>
            <person name="Tsai I.J."/>
        </authorList>
    </citation>
    <scope>NUCLEOTIDE SEQUENCE</scope>
    <source>
        <strain evidence="6">110903Hualien_Pintung</strain>
    </source>
</reference>
<evidence type="ECO:0000256" key="4">
    <source>
        <dbReference type="PROSITE-ProRule" id="PRU00134"/>
    </source>
</evidence>
<evidence type="ECO:0000256" key="3">
    <source>
        <dbReference type="ARBA" id="ARBA00022833"/>
    </source>
</evidence>
<proteinExistence type="predicted"/>
<dbReference type="AlphaFoldDB" id="A0A8H6RWQ1"/>
<dbReference type="Proteomes" id="UP000613580">
    <property type="component" value="Unassembled WGS sequence"/>
</dbReference>
<organism evidence="6 7">
    <name type="scientific">Mycena chlorophos</name>
    <name type="common">Agaric fungus</name>
    <name type="synonym">Agaricus chlorophos</name>
    <dbReference type="NCBI Taxonomy" id="658473"/>
    <lineage>
        <taxon>Eukaryota</taxon>
        <taxon>Fungi</taxon>
        <taxon>Dikarya</taxon>
        <taxon>Basidiomycota</taxon>
        <taxon>Agaricomycotina</taxon>
        <taxon>Agaricomycetes</taxon>
        <taxon>Agaricomycetidae</taxon>
        <taxon>Agaricales</taxon>
        <taxon>Marasmiineae</taxon>
        <taxon>Mycenaceae</taxon>
        <taxon>Mycena</taxon>
    </lineage>
</organism>
<dbReference type="InterPro" id="IPR002893">
    <property type="entry name" value="Znf_MYND"/>
</dbReference>
<dbReference type="GO" id="GO:0008270">
    <property type="term" value="F:zinc ion binding"/>
    <property type="evidence" value="ECO:0007669"/>
    <property type="project" value="UniProtKB-KW"/>
</dbReference>
<dbReference type="OrthoDB" id="3071696at2759"/>
<dbReference type="EMBL" id="JACAZE010000040">
    <property type="protein sequence ID" value="KAF7288306.1"/>
    <property type="molecule type" value="Genomic_DNA"/>
</dbReference>
<gene>
    <name evidence="6" type="ORF">HMN09_01405000</name>
</gene>
<name>A0A8H6RWQ1_MYCCL</name>
<keyword evidence="3" id="KW-0862">Zinc</keyword>
<dbReference type="PROSITE" id="PS50865">
    <property type="entry name" value="ZF_MYND_2"/>
    <property type="match status" value="1"/>
</dbReference>
<dbReference type="SUPFAM" id="SSF144232">
    <property type="entry name" value="HIT/MYND zinc finger-like"/>
    <property type="match status" value="1"/>
</dbReference>
<evidence type="ECO:0000313" key="6">
    <source>
        <dbReference type="EMBL" id="KAF7288306.1"/>
    </source>
</evidence>
<keyword evidence="1" id="KW-0479">Metal-binding</keyword>
<evidence type="ECO:0000313" key="7">
    <source>
        <dbReference type="Proteomes" id="UP000613580"/>
    </source>
</evidence>
<keyword evidence="7" id="KW-1185">Reference proteome</keyword>
<accession>A0A8H6RWQ1</accession>